<dbReference type="GO" id="GO:0006298">
    <property type="term" value="P:mismatch repair"/>
    <property type="evidence" value="ECO:0007669"/>
    <property type="project" value="TreeGrafter"/>
</dbReference>
<keyword evidence="13" id="KW-1185">Reference proteome</keyword>
<evidence type="ECO:0000256" key="8">
    <source>
        <dbReference type="ARBA" id="ARBA00024981"/>
    </source>
</evidence>
<comment type="caution">
    <text evidence="12">The sequence shown here is derived from an EMBL/GenBank/DDBJ whole genome shotgun (WGS) entry which is preliminary data.</text>
</comment>
<comment type="cofactor">
    <cofactor evidence="2">
        <name>Mg(2+)</name>
        <dbReference type="ChEBI" id="CHEBI:18420"/>
    </cofactor>
</comment>
<comment type="catalytic activity">
    <reaction evidence="1 9 10">
        <text>Endonucleolytic cleavage to 5'-phosphomonoester.</text>
        <dbReference type="EC" id="3.1.26.4"/>
    </reaction>
</comment>
<dbReference type="EMBL" id="CAKKLH010000043">
    <property type="protein sequence ID" value="CAH0100650.1"/>
    <property type="molecule type" value="Genomic_DNA"/>
</dbReference>
<evidence type="ECO:0000256" key="5">
    <source>
        <dbReference type="ARBA" id="ARBA00022723"/>
    </source>
</evidence>
<dbReference type="GO" id="GO:0032299">
    <property type="term" value="C:ribonuclease H2 complex"/>
    <property type="evidence" value="ECO:0007669"/>
    <property type="project" value="UniProtKB-ARBA"/>
</dbReference>
<dbReference type="GO" id="GO:0003723">
    <property type="term" value="F:RNA binding"/>
    <property type="evidence" value="ECO:0007669"/>
    <property type="project" value="UniProtKB-UniRule"/>
</dbReference>
<dbReference type="FunFam" id="3.30.420.10:FF:000016">
    <property type="entry name" value="Ribonuclease"/>
    <property type="match status" value="1"/>
</dbReference>
<evidence type="ECO:0000256" key="7">
    <source>
        <dbReference type="ARBA" id="ARBA00022801"/>
    </source>
</evidence>
<feature type="binding site" evidence="9">
    <location>
        <position position="36"/>
    </location>
    <ligand>
        <name>a divalent metal cation</name>
        <dbReference type="ChEBI" id="CHEBI:60240"/>
    </ligand>
</feature>
<proteinExistence type="inferred from homology"/>
<dbReference type="Pfam" id="PF01351">
    <property type="entry name" value="RNase_HII"/>
    <property type="match status" value="1"/>
</dbReference>
<comment type="function">
    <text evidence="10">Endonuclease that specifically degrades the RNA of RNA-DNA hybrids.</text>
</comment>
<name>A0A8J2RB32_9CRUS</name>
<evidence type="ECO:0000313" key="12">
    <source>
        <dbReference type="EMBL" id="CAH0100650.1"/>
    </source>
</evidence>
<evidence type="ECO:0000259" key="11">
    <source>
        <dbReference type="PROSITE" id="PS51975"/>
    </source>
</evidence>
<reference evidence="12" key="1">
    <citation type="submission" date="2021-11" db="EMBL/GenBank/DDBJ databases">
        <authorList>
            <person name="Schell T."/>
        </authorList>
    </citation>
    <scope>NUCLEOTIDE SEQUENCE</scope>
    <source>
        <strain evidence="12">M5</strain>
    </source>
</reference>
<dbReference type="Gene3D" id="3.30.420.10">
    <property type="entry name" value="Ribonuclease H-like superfamily/Ribonuclease H"/>
    <property type="match status" value="1"/>
</dbReference>
<evidence type="ECO:0000256" key="10">
    <source>
        <dbReference type="RuleBase" id="RU003515"/>
    </source>
</evidence>
<dbReference type="FunFam" id="1.10.10.460:FF:000001">
    <property type="entry name" value="Ribonuclease"/>
    <property type="match status" value="1"/>
</dbReference>
<organism evidence="12 13">
    <name type="scientific">Daphnia galeata</name>
    <dbReference type="NCBI Taxonomy" id="27404"/>
    <lineage>
        <taxon>Eukaryota</taxon>
        <taxon>Metazoa</taxon>
        <taxon>Ecdysozoa</taxon>
        <taxon>Arthropoda</taxon>
        <taxon>Crustacea</taxon>
        <taxon>Branchiopoda</taxon>
        <taxon>Diplostraca</taxon>
        <taxon>Cladocera</taxon>
        <taxon>Anomopoda</taxon>
        <taxon>Daphniidae</taxon>
        <taxon>Daphnia</taxon>
    </lineage>
</organism>
<evidence type="ECO:0000256" key="3">
    <source>
        <dbReference type="ARBA" id="ARBA00007058"/>
    </source>
</evidence>
<dbReference type="OrthoDB" id="7462577at2759"/>
<dbReference type="InterPro" id="IPR001352">
    <property type="entry name" value="RNase_HII/HIII"/>
</dbReference>
<dbReference type="Proteomes" id="UP000789390">
    <property type="component" value="Unassembled WGS sequence"/>
</dbReference>
<evidence type="ECO:0000256" key="1">
    <source>
        <dbReference type="ARBA" id="ARBA00000077"/>
    </source>
</evidence>
<dbReference type="NCBIfam" id="TIGR00729">
    <property type="entry name" value="ribonuclease HII"/>
    <property type="match status" value="1"/>
</dbReference>
<keyword evidence="4 9" id="KW-0540">Nuclease</keyword>
<feature type="binding site" evidence="9">
    <location>
        <position position="144"/>
    </location>
    <ligand>
        <name>a divalent metal cation</name>
        <dbReference type="ChEBI" id="CHEBI:60240"/>
    </ligand>
</feature>
<dbReference type="GO" id="GO:0043137">
    <property type="term" value="P:DNA replication, removal of RNA primer"/>
    <property type="evidence" value="ECO:0007669"/>
    <property type="project" value="TreeGrafter"/>
</dbReference>
<dbReference type="PANTHER" id="PTHR10954">
    <property type="entry name" value="RIBONUCLEASE H2 SUBUNIT A"/>
    <property type="match status" value="1"/>
</dbReference>
<keyword evidence="7 9" id="KW-0378">Hydrolase</keyword>
<gene>
    <name evidence="12" type="ORF">DGAL_LOCUS2937</name>
</gene>
<dbReference type="InterPro" id="IPR023160">
    <property type="entry name" value="RNase_HII_hlx-loop-hlx_cap_dom"/>
</dbReference>
<dbReference type="InterPro" id="IPR024567">
    <property type="entry name" value="RNase_HII/HIII_dom"/>
</dbReference>
<dbReference type="InterPro" id="IPR004649">
    <property type="entry name" value="RNase_H2_suA"/>
</dbReference>
<comment type="function">
    <text evidence="8">Catalytic subunit of RNase HII, an endonuclease that specifically degrades the RNA of RNA:DNA hybrids. Participates in DNA replication, possibly by mediating the removal of lagging-strand Okazaki fragment RNA primers during DNA replication. Mediates the excision of single ribonucleotides from DNA:RNA duplexes.</text>
</comment>
<feature type="domain" description="RNase H type-2" evidence="11">
    <location>
        <begin position="30"/>
        <end position="259"/>
    </location>
</feature>
<dbReference type="AlphaFoldDB" id="A0A8J2RB32"/>
<evidence type="ECO:0000256" key="6">
    <source>
        <dbReference type="ARBA" id="ARBA00022759"/>
    </source>
</evidence>
<dbReference type="GO" id="GO:0046872">
    <property type="term" value="F:metal ion binding"/>
    <property type="evidence" value="ECO:0007669"/>
    <property type="project" value="UniProtKB-KW"/>
</dbReference>
<dbReference type="PROSITE" id="PS51975">
    <property type="entry name" value="RNASE_H_2"/>
    <property type="match status" value="1"/>
</dbReference>
<comment type="similarity">
    <text evidence="3">Belongs to the RNase HII family. Eukaryotic subfamily.</text>
</comment>
<dbReference type="InterPro" id="IPR036397">
    <property type="entry name" value="RNaseH_sf"/>
</dbReference>
<dbReference type="SUPFAM" id="SSF53098">
    <property type="entry name" value="Ribonuclease H-like"/>
    <property type="match status" value="1"/>
</dbReference>
<dbReference type="Gene3D" id="1.10.10.460">
    <property type="entry name" value="Ribonuclease hii. Domain 2"/>
    <property type="match status" value="1"/>
</dbReference>
<sequence length="307" mass="34311">MDEGLKTFSENNNRNITIVSKVPDVCRKEPCALGIDEAGRGPVLGPMVYGITYCPESRVEELKTIGCADSKTLTEEQREKLFQKLDSLQEFVGWAVEVISPNSICNNMFKRLKHSLNEVSHDSAIGLIRKALSLEANITSVFVDTVGPPEKYQAKLSALFPGIKITVSKKADSLFPVVSAASICAKVARDKALSTWKFKESPFINLKEENKELKWGSGYPGDPTTKKFLAQNIDLVFGFPQLVRFSWSTSEQILKSKGVTVEWEDTEEQENQAVSLKKFFGNSSKSNTPRRHPYFIDRKLKPATKLV</sequence>
<dbReference type="EC" id="3.1.26.4" evidence="10"/>
<feature type="binding site" evidence="9">
    <location>
        <position position="37"/>
    </location>
    <ligand>
        <name>a divalent metal cation</name>
        <dbReference type="ChEBI" id="CHEBI:60240"/>
    </ligand>
</feature>
<evidence type="ECO:0000256" key="9">
    <source>
        <dbReference type="PROSITE-ProRule" id="PRU01319"/>
    </source>
</evidence>
<keyword evidence="5 9" id="KW-0479">Metal-binding</keyword>
<dbReference type="InterPro" id="IPR012337">
    <property type="entry name" value="RNaseH-like_sf"/>
</dbReference>
<keyword evidence="6 9" id="KW-0255">Endonuclease</keyword>
<dbReference type="GO" id="GO:0004523">
    <property type="term" value="F:RNA-DNA hybrid ribonuclease activity"/>
    <property type="evidence" value="ECO:0007669"/>
    <property type="project" value="UniProtKB-UniRule"/>
</dbReference>
<evidence type="ECO:0000256" key="2">
    <source>
        <dbReference type="ARBA" id="ARBA00001946"/>
    </source>
</evidence>
<accession>A0A8J2RB32</accession>
<dbReference type="CDD" id="cd07181">
    <property type="entry name" value="RNase_HII_eukaryota_like"/>
    <property type="match status" value="1"/>
</dbReference>
<protein>
    <recommendedName>
        <fullName evidence="10">Ribonuclease</fullName>
        <ecNumber evidence="10">3.1.26.4</ecNumber>
    </recommendedName>
</protein>
<dbReference type="PANTHER" id="PTHR10954:SF7">
    <property type="entry name" value="RIBONUCLEASE H2 SUBUNIT A"/>
    <property type="match status" value="1"/>
</dbReference>
<evidence type="ECO:0000256" key="4">
    <source>
        <dbReference type="ARBA" id="ARBA00022722"/>
    </source>
</evidence>
<evidence type="ECO:0000313" key="13">
    <source>
        <dbReference type="Proteomes" id="UP000789390"/>
    </source>
</evidence>
<comment type="cofactor">
    <cofactor evidence="9">
        <name>Mn(2+)</name>
        <dbReference type="ChEBI" id="CHEBI:29035"/>
    </cofactor>
    <cofactor evidence="9">
        <name>Mg(2+)</name>
        <dbReference type="ChEBI" id="CHEBI:18420"/>
    </cofactor>
    <text evidence="9">Manganese or magnesium. Binds 1 divalent metal ion per monomer in the absence of substrate. May bind a second metal ion after substrate binding.</text>
</comment>